<keyword evidence="1" id="KW-0696">RNA-directed RNA polymerase</keyword>
<reference evidence="1" key="1">
    <citation type="submission" date="2020-11" db="EMBL/GenBank/DDBJ databases">
        <title>Antiviral immune response reveals active natural infections with novel viruses in ants.</title>
        <authorList>
            <person name="Viljakainen L."/>
            <person name="Furst M.A."/>
            <person name="Grasse A.V."/>
            <person name="Jurvansuu J."/>
            <person name="Oh J."/>
            <person name="Tolonen L."/>
            <person name="Eder T."/>
            <person name="Rattei T."/>
            <person name="Cremer S."/>
        </authorList>
    </citation>
    <scope>NUCLEOTIDE SEQUENCE</scope>
</reference>
<keyword evidence="1" id="KW-0548">Nucleotidyltransferase</keyword>
<sequence length="421" mass="47720">MPALTTANITVPVICRENLVASLVTRVLGPKLQPVPFLTYMKMPGMMVAMPGTSHPLSPMRLVAKCREMGWKCQLSPLELMVSRAREGVVMIGAPISKSSGRTDLAPLADEGSYWKPIRTQETQSVSGYRYSTTLSKYHLPGLDHSLRRTSSRTTDTLSELLSEDQSQQGRPYTITSGPLIETRDTPLRQLVLEFLATEEMAWFTEIEGPIPFETWVKRYDQRRRVELRAALNRLEEGGYPMPGVAKVKNFVKFETTDKFVDPRNISPREDEFLAGVGPYIAAIEQAAKNAEFLVKGLCPRKRATRLEWLREYSDYISIDFERFDQTITPDVLRIFERYILTRPFRQHDSYIRLVQLSAKTAGVSRFGTRYQVEGTRCSGDAWTSVANGLLNRFLVWLCLRKLPSTSWKSAHEGDDGIIAL</sequence>
<evidence type="ECO:0000313" key="1">
    <source>
        <dbReference type="EMBL" id="UXD80113.1"/>
    </source>
</evidence>
<evidence type="ECO:0000313" key="2">
    <source>
        <dbReference type="Proteomes" id="UP001233291"/>
    </source>
</evidence>
<protein>
    <submittedName>
        <fullName evidence="1">RNA-dependent RNA polymerase</fullName>
    </submittedName>
</protein>
<feature type="non-terminal residue" evidence="1">
    <location>
        <position position="421"/>
    </location>
</feature>
<organism evidence="1 2">
    <name type="scientific">Linepithema humile C virus 1</name>
    <dbReference type="NCBI Taxonomy" id="2259784"/>
    <lineage>
        <taxon>Viruses</taxon>
        <taxon>Riboviria</taxon>
    </lineage>
</organism>
<proteinExistence type="predicted"/>
<name>A0AC61U911_9VIRU</name>
<dbReference type="Proteomes" id="UP001233291">
    <property type="component" value="Genome"/>
</dbReference>
<keyword evidence="1" id="KW-0808">Transferase</keyword>
<dbReference type="EMBL" id="MW314663">
    <property type="protein sequence ID" value="UXD80113.1"/>
    <property type="molecule type" value="Genomic_RNA"/>
</dbReference>
<accession>A0AC61U911</accession>